<proteinExistence type="predicted"/>
<name>A0A1G2T1J4_9BACT</name>
<feature type="domain" description="Glycosyl transferase family 1" evidence="1">
    <location>
        <begin position="253"/>
        <end position="342"/>
    </location>
</feature>
<dbReference type="PANTHER" id="PTHR45947">
    <property type="entry name" value="SULFOQUINOVOSYL TRANSFERASE SQD2"/>
    <property type="match status" value="1"/>
</dbReference>
<evidence type="ECO:0008006" key="5">
    <source>
        <dbReference type="Google" id="ProtNLM"/>
    </source>
</evidence>
<evidence type="ECO:0000313" key="4">
    <source>
        <dbReference type="Proteomes" id="UP000178612"/>
    </source>
</evidence>
<dbReference type="CDD" id="cd03801">
    <property type="entry name" value="GT4_PimA-like"/>
    <property type="match status" value="1"/>
</dbReference>
<dbReference type="SUPFAM" id="SSF53756">
    <property type="entry name" value="UDP-Glycosyltransferase/glycogen phosphorylase"/>
    <property type="match status" value="1"/>
</dbReference>
<dbReference type="InterPro" id="IPR050194">
    <property type="entry name" value="Glycosyltransferase_grp1"/>
</dbReference>
<dbReference type="Proteomes" id="UP000178612">
    <property type="component" value="Unassembled WGS sequence"/>
</dbReference>
<dbReference type="Gene3D" id="3.40.50.2000">
    <property type="entry name" value="Glycogen Phosphorylase B"/>
    <property type="match status" value="2"/>
</dbReference>
<dbReference type="GO" id="GO:0016757">
    <property type="term" value="F:glycosyltransferase activity"/>
    <property type="evidence" value="ECO:0007669"/>
    <property type="project" value="InterPro"/>
</dbReference>
<feature type="domain" description="Glycosyltransferase subfamily 4-like N-terminal" evidence="2">
    <location>
        <begin position="15"/>
        <end position="204"/>
    </location>
</feature>
<evidence type="ECO:0000259" key="2">
    <source>
        <dbReference type="Pfam" id="PF13439"/>
    </source>
</evidence>
<accession>A0A1G2T1J4</accession>
<evidence type="ECO:0000313" key="3">
    <source>
        <dbReference type="EMBL" id="OHA91150.1"/>
    </source>
</evidence>
<organism evidence="3 4">
    <name type="scientific">Candidatus Zambryskibacteria bacterium RIFCSPHIGHO2_01_FULL_49_18</name>
    <dbReference type="NCBI Taxonomy" id="1802740"/>
    <lineage>
        <taxon>Bacteria</taxon>
        <taxon>Candidatus Zambryskiibacteriota</taxon>
    </lineage>
</organism>
<evidence type="ECO:0000259" key="1">
    <source>
        <dbReference type="Pfam" id="PF00534"/>
    </source>
</evidence>
<dbReference type="PANTHER" id="PTHR45947:SF3">
    <property type="entry name" value="SULFOQUINOVOSYL TRANSFERASE SQD2"/>
    <property type="match status" value="1"/>
</dbReference>
<dbReference type="InterPro" id="IPR028098">
    <property type="entry name" value="Glyco_trans_4-like_N"/>
</dbReference>
<dbReference type="EMBL" id="MHVJ01000013">
    <property type="protein sequence ID" value="OHA91150.1"/>
    <property type="molecule type" value="Genomic_DNA"/>
</dbReference>
<comment type="caution">
    <text evidence="3">The sequence shown here is derived from an EMBL/GenBank/DDBJ whole genome shotgun (WGS) entry which is preliminary data.</text>
</comment>
<dbReference type="AlphaFoldDB" id="A0A1G2T1J4"/>
<reference evidence="3 4" key="1">
    <citation type="journal article" date="2016" name="Nat. Commun.">
        <title>Thousands of microbial genomes shed light on interconnected biogeochemical processes in an aquifer system.</title>
        <authorList>
            <person name="Anantharaman K."/>
            <person name="Brown C.T."/>
            <person name="Hug L.A."/>
            <person name="Sharon I."/>
            <person name="Castelle C.J."/>
            <person name="Probst A.J."/>
            <person name="Thomas B.C."/>
            <person name="Singh A."/>
            <person name="Wilkins M.J."/>
            <person name="Karaoz U."/>
            <person name="Brodie E.L."/>
            <person name="Williams K.H."/>
            <person name="Hubbard S.S."/>
            <person name="Banfield J.F."/>
        </authorList>
    </citation>
    <scope>NUCLEOTIDE SEQUENCE [LARGE SCALE GENOMIC DNA]</scope>
</reference>
<gene>
    <name evidence="3" type="ORF">A2758_01580</name>
</gene>
<protein>
    <recommendedName>
        <fullName evidence="5">Glycosyltransferase subfamily 4-like N-terminal domain-containing protein</fullName>
    </recommendedName>
</protein>
<sequence length="365" mass="41181">MKVVILQDDFPPESFGGAGISTYELAKGVQEAGHEVYVITAGRANEESEYNGLKVFKVDSKYHERWRAYLSLYNPRAVRRVEEILKEIKPDIVHANNIHFFLSYHSLRIAKKYARVVVTLRDAMSFSFGKLATEKYQKNFDARLTWLDQLKQANKRWNPLRNFIIRRYLKSADKIFAVSEALRLALEQNGIKGIEVMHTGLDTREYQWTPTGTGKVLFFAGRLSDAKGAKVVRNLMQKLPEAKLVTAGATGHWLNREEMKKAYAASSVVLVPSICFDALPRTVLEAMALGKPVVATCYGGAKEAVIDGVTGFVVNPFDTGRMAEKVLEILKDPERFGQAARARIEAEFNLNDKIAELVKIYERLC</sequence>
<dbReference type="InterPro" id="IPR001296">
    <property type="entry name" value="Glyco_trans_1"/>
</dbReference>
<dbReference type="Pfam" id="PF13439">
    <property type="entry name" value="Glyco_transf_4"/>
    <property type="match status" value="1"/>
</dbReference>
<dbReference type="Pfam" id="PF00534">
    <property type="entry name" value="Glycos_transf_1"/>
    <property type="match status" value="1"/>
</dbReference>